<accession>A0A202BWR8</accession>
<name>A0A202BWR8_9FLAO</name>
<comment type="caution">
    <text evidence="2">The sequence shown here is derived from an EMBL/GenBank/DDBJ whole genome shotgun (WGS) entry which is preliminary data.</text>
</comment>
<dbReference type="SUPFAM" id="SSF88946">
    <property type="entry name" value="Sigma2 domain of RNA polymerase sigma factors"/>
    <property type="match status" value="1"/>
</dbReference>
<dbReference type="AlphaFoldDB" id="A0A202BWR8"/>
<dbReference type="InterPro" id="IPR013325">
    <property type="entry name" value="RNA_pol_sigma_r2"/>
</dbReference>
<sequence length="133" mass="15531">MTKLNTKNSSDVALCILIRKNRQQGFEKLYKSYGCILYGLALKSVSSKELAEEIVQRTFLNVLKKIDFFSDQKYSFHIWMIQNLIAAIKELLTEKHIEYNFTLHQFPEFSFELKHHISPYSFPSSSQSEISSL</sequence>
<proteinExistence type="predicted"/>
<evidence type="ECO:0000313" key="3">
    <source>
        <dbReference type="Proteomes" id="UP000196355"/>
    </source>
</evidence>
<dbReference type="GO" id="GO:0003700">
    <property type="term" value="F:DNA-binding transcription factor activity"/>
    <property type="evidence" value="ECO:0007669"/>
    <property type="project" value="InterPro"/>
</dbReference>
<gene>
    <name evidence="2" type="ORF">B0E34_16335</name>
</gene>
<reference evidence="3" key="1">
    <citation type="submission" date="2017-02" db="EMBL/GenBank/DDBJ databases">
        <authorList>
            <person name="Tetz G."/>
            <person name="Tetz V."/>
        </authorList>
    </citation>
    <scope>NUCLEOTIDE SEQUENCE [LARGE SCALE GENOMIC DNA]</scope>
    <source>
        <strain evidence="3">VT16-26</strain>
    </source>
</reference>
<dbReference type="Gene3D" id="1.10.1740.10">
    <property type="match status" value="1"/>
</dbReference>
<dbReference type="EMBL" id="MVAG01000128">
    <property type="protein sequence ID" value="OVE55782.1"/>
    <property type="molecule type" value="Genomic_DNA"/>
</dbReference>
<feature type="domain" description="RNA polymerase sigma-70 region 2" evidence="1">
    <location>
        <begin position="29"/>
        <end position="91"/>
    </location>
</feature>
<dbReference type="GO" id="GO:0006352">
    <property type="term" value="P:DNA-templated transcription initiation"/>
    <property type="evidence" value="ECO:0007669"/>
    <property type="project" value="InterPro"/>
</dbReference>
<dbReference type="Pfam" id="PF04542">
    <property type="entry name" value="Sigma70_r2"/>
    <property type="match status" value="1"/>
</dbReference>
<dbReference type="InterPro" id="IPR007627">
    <property type="entry name" value="RNA_pol_sigma70_r2"/>
</dbReference>
<evidence type="ECO:0000259" key="1">
    <source>
        <dbReference type="Pfam" id="PF04542"/>
    </source>
</evidence>
<dbReference type="RefSeq" id="WP_087711174.1">
    <property type="nucleotide sequence ID" value="NZ_MVAG01000128.1"/>
</dbReference>
<dbReference type="Proteomes" id="UP000196355">
    <property type="component" value="Unassembled WGS sequence"/>
</dbReference>
<protein>
    <recommendedName>
        <fullName evidence="1">RNA polymerase sigma-70 region 2 domain-containing protein</fullName>
    </recommendedName>
</protein>
<keyword evidence="3" id="KW-1185">Reference proteome</keyword>
<evidence type="ECO:0000313" key="2">
    <source>
        <dbReference type="EMBL" id="OVE55782.1"/>
    </source>
</evidence>
<organism evidence="2 3">
    <name type="scientific">Chryseobacterium mucoviscidosis</name>
    <dbReference type="NCBI Taxonomy" id="1945581"/>
    <lineage>
        <taxon>Bacteria</taxon>
        <taxon>Pseudomonadati</taxon>
        <taxon>Bacteroidota</taxon>
        <taxon>Flavobacteriia</taxon>
        <taxon>Flavobacteriales</taxon>
        <taxon>Weeksellaceae</taxon>
        <taxon>Chryseobacterium group</taxon>
        <taxon>Chryseobacterium</taxon>
    </lineage>
</organism>